<evidence type="ECO:0000256" key="2">
    <source>
        <dbReference type="ARBA" id="ARBA00022692"/>
    </source>
</evidence>
<dbReference type="Proteomes" id="UP000593567">
    <property type="component" value="Unassembled WGS sequence"/>
</dbReference>
<feature type="transmembrane region" description="Helical" evidence="6">
    <location>
        <begin position="62"/>
        <end position="81"/>
    </location>
</feature>
<reference evidence="7" key="1">
    <citation type="submission" date="2020-06" db="EMBL/GenBank/DDBJ databases">
        <title>Draft genome of Bugula neritina, a colonial animal packing powerful symbionts and potential medicines.</title>
        <authorList>
            <person name="Rayko M."/>
        </authorList>
    </citation>
    <scope>NUCLEOTIDE SEQUENCE [LARGE SCALE GENOMIC DNA]</scope>
    <source>
        <strain evidence="7">Kwan_BN1</strain>
    </source>
</reference>
<evidence type="ECO:0000256" key="4">
    <source>
        <dbReference type="ARBA" id="ARBA00023128"/>
    </source>
</evidence>
<organism evidence="7 8">
    <name type="scientific">Bugula neritina</name>
    <name type="common">Brown bryozoan</name>
    <name type="synonym">Sertularia neritina</name>
    <dbReference type="NCBI Taxonomy" id="10212"/>
    <lineage>
        <taxon>Eukaryota</taxon>
        <taxon>Metazoa</taxon>
        <taxon>Spiralia</taxon>
        <taxon>Lophotrochozoa</taxon>
        <taxon>Bryozoa</taxon>
        <taxon>Gymnolaemata</taxon>
        <taxon>Cheilostomatida</taxon>
        <taxon>Flustrina</taxon>
        <taxon>Buguloidea</taxon>
        <taxon>Bugulidae</taxon>
        <taxon>Bugula</taxon>
    </lineage>
</organism>
<dbReference type="GO" id="GO:0031966">
    <property type="term" value="C:mitochondrial membrane"/>
    <property type="evidence" value="ECO:0007669"/>
    <property type="project" value="UniProtKB-SubCell"/>
</dbReference>
<dbReference type="Pfam" id="PF07114">
    <property type="entry name" value="TMEM126"/>
    <property type="match status" value="1"/>
</dbReference>
<protein>
    <submittedName>
        <fullName evidence="7">Uncharacterized protein</fullName>
    </submittedName>
</protein>
<dbReference type="PANTHER" id="PTHR16296:SF2">
    <property type="entry name" value="TRANSMEMBRANE PROTEIN 126A"/>
    <property type="match status" value="1"/>
</dbReference>
<evidence type="ECO:0000256" key="1">
    <source>
        <dbReference type="ARBA" id="ARBA00004225"/>
    </source>
</evidence>
<dbReference type="GO" id="GO:0032981">
    <property type="term" value="P:mitochondrial respiratory chain complex I assembly"/>
    <property type="evidence" value="ECO:0007669"/>
    <property type="project" value="TreeGrafter"/>
</dbReference>
<gene>
    <name evidence="7" type="ORF">EB796_003844</name>
</gene>
<evidence type="ECO:0000313" key="8">
    <source>
        <dbReference type="Proteomes" id="UP000593567"/>
    </source>
</evidence>
<sequence length="231" mass="25376">MSDTDNRVLAGSYQGRKGHVISRKPGAEVPENAIPVHPSLAAKIKLDSLKDRPFVESWAIHSGYYITGLSFFSSAILMYNLRRKLKLFAGGRIISYGATTGGPATIAGLFYDEIISKPIMQGTGPTCTTCLPLKAACINLVSGFMVPTTMVYICSSFMARSGYTYKLPPAHEFTSLLKALDRVSYKLRPLLGVNLLLSLVVPFTVAYFEQKTFGQVAISYSEYNRYSDDLT</sequence>
<accession>A0A7J7KI00</accession>
<keyword evidence="4" id="KW-0496">Mitochondrion</keyword>
<comment type="subcellular location">
    <subcellularLocation>
        <location evidence="1">Mitochondrion membrane</location>
        <topology evidence="1">Multi-pass membrane protein</topology>
    </subcellularLocation>
</comment>
<feature type="transmembrane region" description="Helical" evidence="6">
    <location>
        <begin position="190"/>
        <end position="208"/>
    </location>
</feature>
<feature type="transmembrane region" description="Helical" evidence="6">
    <location>
        <begin position="131"/>
        <end position="153"/>
    </location>
</feature>
<dbReference type="EMBL" id="VXIV02000505">
    <property type="protein sequence ID" value="KAF6037857.1"/>
    <property type="molecule type" value="Genomic_DNA"/>
</dbReference>
<evidence type="ECO:0000313" key="7">
    <source>
        <dbReference type="EMBL" id="KAF6037857.1"/>
    </source>
</evidence>
<keyword evidence="8" id="KW-1185">Reference proteome</keyword>
<dbReference type="InterPro" id="IPR009801">
    <property type="entry name" value="TMEM126"/>
</dbReference>
<evidence type="ECO:0000256" key="3">
    <source>
        <dbReference type="ARBA" id="ARBA00022989"/>
    </source>
</evidence>
<proteinExistence type="predicted"/>
<evidence type="ECO:0000256" key="5">
    <source>
        <dbReference type="ARBA" id="ARBA00023136"/>
    </source>
</evidence>
<keyword evidence="5 6" id="KW-0472">Membrane</keyword>
<dbReference type="PANTHER" id="PTHR16296">
    <property type="entry name" value="UNCHARACTERIZED HYPOTHALAMUS PROTEIN HT007"/>
    <property type="match status" value="1"/>
</dbReference>
<keyword evidence="2 6" id="KW-0812">Transmembrane</keyword>
<evidence type="ECO:0000256" key="6">
    <source>
        <dbReference type="SAM" id="Phobius"/>
    </source>
</evidence>
<name>A0A7J7KI00_BUGNE</name>
<feature type="transmembrane region" description="Helical" evidence="6">
    <location>
        <begin position="93"/>
        <end position="111"/>
    </location>
</feature>
<keyword evidence="3 6" id="KW-1133">Transmembrane helix</keyword>
<comment type="caution">
    <text evidence="7">The sequence shown here is derived from an EMBL/GenBank/DDBJ whole genome shotgun (WGS) entry which is preliminary data.</text>
</comment>
<dbReference type="AlphaFoldDB" id="A0A7J7KI00"/>